<dbReference type="Proteomes" id="UP000315095">
    <property type="component" value="Unassembled WGS sequence"/>
</dbReference>
<dbReference type="Gene3D" id="3.90.550.60">
    <property type="match status" value="1"/>
</dbReference>
<dbReference type="Pfam" id="PF13641">
    <property type="entry name" value="Glyco_tranf_2_3"/>
    <property type="match status" value="1"/>
</dbReference>
<proteinExistence type="inferred from homology"/>
<evidence type="ECO:0000313" key="4">
    <source>
        <dbReference type="EMBL" id="GCE85292.1"/>
    </source>
</evidence>
<evidence type="ECO:0000256" key="3">
    <source>
        <dbReference type="ARBA" id="ARBA00022679"/>
    </source>
</evidence>
<dbReference type="GO" id="GO:0016757">
    <property type="term" value="F:glycosyltransferase activity"/>
    <property type="evidence" value="ECO:0007669"/>
    <property type="project" value="UniProtKB-KW"/>
</dbReference>
<evidence type="ECO:0000256" key="2">
    <source>
        <dbReference type="ARBA" id="ARBA00022676"/>
    </source>
</evidence>
<dbReference type="EMBL" id="BDLU01000085">
    <property type="protein sequence ID" value="GCE85292.1"/>
    <property type="molecule type" value="Genomic_DNA"/>
</dbReference>
<organism evidence="4 5">
    <name type="scientific">Komagataeibacter diospyri</name>
    <dbReference type="NCBI Taxonomy" id="1932662"/>
    <lineage>
        <taxon>Bacteria</taxon>
        <taxon>Pseudomonadati</taxon>
        <taxon>Pseudomonadota</taxon>
        <taxon>Alphaproteobacteria</taxon>
        <taxon>Acetobacterales</taxon>
        <taxon>Acetobacteraceae</taxon>
        <taxon>Komagataeibacter</taxon>
    </lineage>
</organism>
<gene>
    <name evidence="4" type="ORF">MSKU9_3433</name>
</gene>
<keyword evidence="5" id="KW-1185">Reference proteome</keyword>
<protein>
    <submittedName>
        <fullName evidence="4">Glycosyl transferase</fullName>
    </submittedName>
</protein>
<reference evidence="5" key="1">
    <citation type="submission" date="2017-01" db="EMBL/GenBank/DDBJ databases">
        <title>Komagataeibacter sp. MSKU9 whole genome sequencing project.</title>
        <authorList>
            <person name="Matsutani M."/>
            <person name="Naloka K."/>
            <person name="Theeragool G."/>
            <person name="Yakushi T."/>
            <person name="Matsushita K."/>
        </authorList>
    </citation>
    <scope>NUCLEOTIDE SEQUENCE [LARGE SCALE GENOMIC DNA]</scope>
    <source>
        <strain evidence="5">MSKU9</strain>
    </source>
</reference>
<keyword evidence="3 4" id="KW-0808">Transferase</keyword>
<comment type="caution">
    <text evidence="4">The sequence shown here is derived from an EMBL/GenBank/DDBJ whole genome shotgun (WGS) entry which is preliminary data.</text>
</comment>
<dbReference type="OrthoDB" id="5148555at2"/>
<dbReference type="SUPFAM" id="SSF53448">
    <property type="entry name" value="Nucleotide-diphospho-sugar transferases"/>
    <property type="match status" value="1"/>
</dbReference>
<comment type="similarity">
    <text evidence="1">Belongs to the glycosyltransferase 2 family.</text>
</comment>
<dbReference type="PANTHER" id="PTHR43179">
    <property type="entry name" value="RHAMNOSYLTRANSFERASE WBBL"/>
    <property type="match status" value="1"/>
</dbReference>
<evidence type="ECO:0000256" key="1">
    <source>
        <dbReference type="ARBA" id="ARBA00006739"/>
    </source>
</evidence>
<sequence length="551" mass="61673">MTNISADKFFTLQTVCMDPASPQWQADFFPRPWAVYAEVGALGLRIRTGQSRHVFIRQGGTDGQVLVQQRCAPGLTVLPIGRADACGDWLICEVENTAVPDSDLKIEWVCSAPPVHAPAIAIIICTFNRDQQLRLVLDALGKQREAIGHICIVNQGHSGLAARVRREDDPSFLQIVEQANYGGAGGFTRGLMESLKMRGMTHFLFMDDDVEISDTLIIRLKAICAYVPDSICIGGAMLDIRNPDSVVSLGHRIDVNKCAVRDIVPKEGMSLNDEGTLRQMAELPDVDFCGWWCFCFPQRAVEQCGLPLPFFIRGDDAEYGLRLTHAGFRTVMWPGIAVKHNALTSQTQAWHHFYDRRNALLCSLLYSPKGQAPSVASLVRGIINAMVTYRYDFAEAGIGALRAYQCGADALAEWGAESHRDLLANRIKDEAAPAERPVAITCYPTPFFRTLISVMRIIHDYFAPQSQINHMPVVNNRDWVSGTRQRPEGILVKTGDKVTRLVRDPKRFRAIFHSLIKGLVAQYFRKPPSKQNIWKMTTIEWWENFLKISGK</sequence>
<keyword evidence="2" id="KW-0328">Glycosyltransferase</keyword>
<dbReference type="AlphaFoldDB" id="A0A4V0WMY5"/>
<accession>A0A4V0WMY5</accession>
<dbReference type="PANTHER" id="PTHR43179:SF12">
    <property type="entry name" value="GALACTOFURANOSYLTRANSFERASE GLFT2"/>
    <property type="match status" value="1"/>
</dbReference>
<name>A0A4V0WMY5_9PROT</name>
<evidence type="ECO:0000313" key="5">
    <source>
        <dbReference type="Proteomes" id="UP000315095"/>
    </source>
</evidence>
<dbReference type="InterPro" id="IPR029044">
    <property type="entry name" value="Nucleotide-diphossugar_trans"/>
</dbReference>